<dbReference type="OMA" id="HWMLPAW"/>
<dbReference type="InterPro" id="IPR006122">
    <property type="entry name" value="HMA_Cu_ion-bd"/>
</dbReference>
<evidence type="ECO:0000313" key="20">
    <source>
        <dbReference type="Proteomes" id="UP000011087"/>
    </source>
</evidence>
<dbReference type="FunFam" id="3.30.70.100:FF:000005">
    <property type="entry name" value="Copper-exporting P-type ATPase A"/>
    <property type="match status" value="1"/>
</dbReference>
<dbReference type="Pfam" id="PF00122">
    <property type="entry name" value="E1-E2_ATPase"/>
    <property type="match status" value="1"/>
</dbReference>
<dbReference type="InterPro" id="IPR018303">
    <property type="entry name" value="ATPase_P-typ_P_site"/>
</dbReference>
<dbReference type="OrthoDB" id="432719at2759"/>
<evidence type="ECO:0000256" key="1">
    <source>
        <dbReference type="ARBA" id="ARBA00004127"/>
    </source>
</evidence>
<organism evidence="18">
    <name type="scientific">Guillardia theta (strain CCMP2712)</name>
    <name type="common">Cryptophyte</name>
    <dbReference type="NCBI Taxonomy" id="905079"/>
    <lineage>
        <taxon>Eukaryota</taxon>
        <taxon>Cryptophyceae</taxon>
        <taxon>Pyrenomonadales</taxon>
        <taxon>Geminigeraceae</taxon>
        <taxon>Guillardia</taxon>
    </lineage>
</organism>
<keyword evidence="20" id="KW-1185">Reference proteome</keyword>
<accession>L1JTN1</accession>
<dbReference type="InterPro" id="IPR023298">
    <property type="entry name" value="ATPase_P-typ_TM_dom_sf"/>
</dbReference>
<feature type="domain" description="HMA" evidence="17">
    <location>
        <begin position="1039"/>
        <end position="1121"/>
    </location>
</feature>
<dbReference type="Pfam" id="PF00702">
    <property type="entry name" value="Hydrolase"/>
    <property type="match status" value="1"/>
</dbReference>
<dbReference type="Gene3D" id="3.40.1110.10">
    <property type="entry name" value="Calcium-transporting ATPase, cytoplasmic domain N"/>
    <property type="match status" value="1"/>
</dbReference>
<dbReference type="STRING" id="905079.L1JTN1"/>
<dbReference type="FunFam" id="2.70.150.10:FF:000002">
    <property type="entry name" value="Copper-transporting ATPase 1, putative"/>
    <property type="match status" value="1"/>
</dbReference>
<evidence type="ECO:0000256" key="9">
    <source>
        <dbReference type="ARBA" id="ARBA00022840"/>
    </source>
</evidence>
<dbReference type="InterPro" id="IPR023214">
    <property type="entry name" value="HAD_sf"/>
</dbReference>
<keyword evidence="3" id="KW-0813">Transport</keyword>
<dbReference type="GO" id="GO:0005507">
    <property type="term" value="F:copper ion binding"/>
    <property type="evidence" value="ECO:0007669"/>
    <property type="project" value="InterPro"/>
</dbReference>
<dbReference type="SUPFAM" id="SSF55008">
    <property type="entry name" value="HMA, heavy metal-associated domain"/>
    <property type="match status" value="3"/>
</dbReference>
<evidence type="ECO:0000256" key="11">
    <source>
        <dbReference type="ARBA" id="ARBA00022967"/>
    </source>
</evidence>
<keyword evidence="8" id="KW-0187">Copper transport</keyword>
<keyword evidence="15 16" id="KW-0472">Membrane</keyword>
<evidence type="ECO:0000256" key="6">
    <source>
        <dbReference type="ARBA" id="ARBA00022737"/>
    </source>
</evidence>
<keyword evidence="12 16" id="KW-1133">Transmembrane helix</keyword>
<dbReference type="GO" id="GO:0055070">
    <property type="term" value="P:copper ion homeostasis"/>
    <property type="evidence" value="ECO:0007669"/>
    <property type="project" value="TreeGrafter"/>
</dbReference>
<name>L1JTN1_GUITC</name>
<evidence type="ECO:0000313" key="19">
    <source>
        <dbReference type="EnsemblProtists" id="EKX51560"/>
    </source>
</evidence>
<protein>
    <recommendedName>
        <fullName evidence="17">HMA domain-containing protein</fullName>
    </recommendedName>
</protein>
<dbReference type="InterPro" id="IPR036163">
    <property type="entry name" value="HMA_dom_sf"/>
</dbReference>
<dbReference type="GO" id="GO:0043682">
    <property type="term" value="F:P-type divalent copper transporter activity"/>
    <property type="evidence" value="ECO:0007669"/>
    <property type="project" value="TreeGrafter"/>
</dbReference>
<dbReference type="CDD" id="cd02094">
    <property type="entry name" value="P-type_ATPase_Cu-like"/>
    <property type="match status" value="1"/>
</dbReference>
<feature type="transmembrane region" description="Helical" evidence="16">
    <location>
        <begin position="531"/>
        <end position="553"/>
    </location>
</feature>
<dbReference type="RefSeq" id="XP_005838540.1">
    <property type="nucleotide sequence ID" value="XM_005838483.1"/>
</dbReference>
<evidence type="ECO:0000256" key="8">
    <source>
        <dbReference type="ARBA" id="ARBA00022796"/>
    </source>
</evidence>
<keyword evidence="13" id="KW-0186">Copper</keyword>
<dbReference type="InterPro" id="IPR017969">
    <property type="entry name" value="Heavy-metal-associated_CS"/>
</dbReference>
<evidence type="ECO:0000256" key="4">
    <source>
        <dbReference type="ARBA" id="ARBA00022692"/>
    </source>
</evidence>
<dbReference type="CDD" id="cd00371">
    <property type="entry name" value="HMA"/>
    <property type="match status" value="3"/>
</dbReference>
<dbReference type="NCBIfam" id="TIGR01525">
    <property type="entry name" value="ATPase-IB_hvy"/>
    <property type="match status" value="1"/>
</dbReference>
<evidence type="ECO:0000259" key="17">
    <source>
        <dbReference type="PROSITE" id="PS50846"/>
    </source>
</evidence>
<feature type="transmembrane region" description="Helical" evidence="16">
    <location>
        <begin position="336"/>
        <end position="359"/>
    </location>
</feature>
<reference evidence="20" key="2">
    <citation type="submission" date="2012-11" db="EMBL/GenBank/DDBJ databases">
        <authorList>
            <person name="Kuo A."/>
            <person name="Curtis B.A."/>
            <person name="Tanifuji G."/>
            <person name="Burki F."/>
            <person name="Gruber A."/>
            <person name="Irimia M."/>
            <person name="Maruyama S."/>
            <person name="Arias M.C."/>
            <person name="Ball S.G."/>
            <person name="Gile G.H."/>
            <person name="Hirakawa Y."/>
            <person name="Hopkins J.F."/>
            <person name="Rensing S.A."/>
            <person name="Schmutz J."/>
            <person name="Symeonidi A."/>
            <person name="Elias M."/>
            <person name="Eveleigh R.J."/>
            <person name="Herman E.K."/>
            <person name="Klute M.J."/>
            <person name="Nakayama T."/>
            <person name="Obornik M."/>
            <person name="Reyes-Prieto A."/>
            <person name="Armbrust E.V."/>
            <person name="Aves S.J."/>
            <person name="Beiko R.G."/>
            <person name="Coutinho P."/>
            <person name="Dacks J.B."/>
            <person name="Durnford D.G."/>
            <person name="Fast N.M."/>
            <person name="Green B.R."/>
            <person name="Grisdale C."/>
            <person name="Hempe F."/>
            <person name="Henrissat B."/>
            <person name="Hoppner M.P."/>
            <person name="Ishida K.-I."/>
            <person name="Kim E."/>
            <person name="Koreny L."/>
            <person name="Kroth P.G."/>
            <person name="Liu Y."/>
            <person name="Malik S.-B."/>
            <person name="Maier U.G."/>
            <person name="McRose D."/>
            <person name="Mock T."/>
            <person name="Neilson J.A."/>
            <person name="Onodera N.T."/>
            <person name="Poole A.M."/>
            <person name="Pritham E.J."/>
            <person name="Richards T.A."/>
            <person name="Rocap G."/>
            <person name="Roy S.W."/>
            <person name="Sarai C."/>
            <person name="Schaack S."/>
            <person name="Shirato S."/>
            <person name="Slamovits C.H."/>
            <person name="Spencer D.F."/>
            <person name="Suzuki S."/>
            <person name="Worden A.Z."/>
            <person name="Zauner S."/>
            <person name="Barry K."/>
            <person name="Bell C."/>
            <person name="Bharti A.K."/>
            <person name="Crow J.A."/>
            <person name="Grimwood J."/>
            <person name="Kramer R."/>
            <person name="Lindquist E."/>
            <person name="Lucas S."/>
            <person name="Salamov A."/>
            <person name="McFadden G.I."/>
            <person name="Lane C.E."/>
            <person name="Keeling P.J."/>
            <person name="Gray M.W."/>
            <person name="Grigoriev I.V."/>
            <person name="Archibald J.M."/>
        </authorList>
    </citation>
    <scope>NUCLEOTIDE SEQUENCE</scope>
    <source>
        <strain evidence="20">CCMP2712</strain>
    </source>
</reference>
<dbReference type="SUPFAM" id="SSF81653">
    <property type="entry name" value="Calcium ATPase, transduction domain A"/>
    <property type="match status" value="1"/>
</dbReference>
<keyword evidence="9 16" id="KW-0067">ATP-binding</keyword>
<dbReference type="NCBIfam" id="TIGR00003">
    <property type="entry name" value="copper ion binding protein"/>
    <property type="match status" value="1"/>
</dbReference>
<dbReference type="PROSITE" id="PS50846">
    <property type="entry name" value="HMA_2"/>
    <property type="match status" value="2"/>
</dbReference>
<dbReference type="InterPro" id="IPR059000">
    <property type="entry name" value="ATPase_P-type_domA"/>
</dbReference>
<dbReference type="PROSITE" id="PS00154">
    <property type="entry name" value="ATPASE_E1_E2"/>
    <property type="match status" value="1"/>
</dbReference>
<evidence type="ECO:0000256" key="5">
    <source>
        <dbReference type="ARBA" id="ARBA00022723"/>
    </source>
</evidence>
<keyword evidence="6" id="KW-0677">Repeat</keyword>
<proteinExistence type="inferred from homology"/>
<dbReference type="PROSITE" id="PS01047">
    <property type="entry name" value="HMA_1"/>
    <property type="match status" value="1"/>
</dbReference>
<evidence type="ECO:0000313" key="18">
    <source>
        <dbReference type="EMBL" id="EKX51560.1"/>
    </source>
</evidence>
<evidence type="ECO:0000256" key="15">
    <source>
        <dbReference type="ARBA" id="ARBA00023136"/>
    </source>
</evidence>
<keyword evidence="10" id="KW-0460">Magnesium</keyword>
<dbReference type="GO" id="GO:0005524">
    <property type="term" value="F:ATP binding"/>
    <property type="evidence" value="ECO:0007669"/>
    <property type="project" value="UniProtKB-UniRule"/>
</dbReference>
<dbReference type="Gene3D" id="2.70.150.10">
    <property type="entry name" value="Calcium-transporting ATPase, cytoplasmic transduction domain A"/>
    <property type="match status" value="1"/>
</dbReference>
<dbReference type="PANTHER" id="PTHR43520">
    <property type="entry name" value="ATP7, ISOFORM B"/>
    <property type="match status" value="1"/>
</dbReference>
<dbReference type="PRINTS" id="PR00119">
    <property type="entry name" value="CATATPASE"/>
</dbReference>
<dbReference type="PaxDb" id="55529-EKX51560"/>
<dbReference type="Pfam" id="PF00403">
    <property type="entry name" value="HMA"/>
    <property type="match status" value="2"/>
</dbReference>
<evidence type="ECO:0000256" key="14">
    <source>
        <dbReference type="ARBA" id="ARBA00023065"/>
    </source>
</evidence>
<dbReference type="SUPFAM" id="SSF81665">
    <property type="entry name" value="Calcium ATPase, transmembrane domain M"/>
    <property type="match status" value="1"/>
</dbReference>
<dbReference type="EnsemblProtists" id="EKX51560">
    <property type="protein sequence ID" value="EKX51560"/>
    <property type="gene ID" value="GUITHDRAFT_102823"/>
</dbReference>
<evidence type="ECO:0000256" key="12">
    <source>
        <dbReference type="ARBA" id="ARBA00022989"/>
    </source>
</evidence>
<dbReference type="InterPro" id="IPR023299">
    <property type="entry name" value="ATPase_P-typ_cyto_dom_N"/>
</dbReference>
<reference evidence="19" key="3">
    <citation type="submission" date="2016-03" db="UniProtKB">
        <authorList>
            <consortium name="EnsemblProtists"/>
        </authorList>
    </citation>
    <scope>IDENTIFICATION</scope>
</reference>
<dbReference type="EMBL" id="JH992975">
    <property type="protein sequence ID" value="EKX51560.1"/>
    <property type="molecule type" value="Genomic_DNA"/>
</dbReference>
<feature type="transmembrane region" description="Helical" evidence="16">
    <location>
        <begin position="573"/>
        <end position="594"/>
    </location>
</feature>
<dbReference type="InterPro" id="IPR027256">
    <property type="entry name" value="P-typ_ATPase_IB"/>
</dbReference>
<dbReference type="SFLD" id="SFLDF00027">
    <property type="entry name" value="p-type_atpase"/>
    <property type="match status" value="1"/>
</dbReference>
<evidence type="ECO:0000256" key="3">
    <source>
        <dbReference type="ARBA" id="ARBA00022448"/>
    </source>
</evidence>
<dbReference type="GO" id="GO:0016020">
    <property type="term" value="C:membrane"/>
    <property type="evidence" value="ECO:0007669"/>
    <property type="project" value="UniProtKB-SubCell"/>
</dbReference>
<feature type="transmembrane region" description="Helical" evidence="16">
    <location>
        <begin position="922"/>
        <end position="944"/>
    </location>
</feature>
<dbReference type="PANTHER" id="PTHR43520:SF8">
    <property type="entry name" value="P-TYPE CU(+) TRANSPORTER"/>
    <property type="match status" value="1"/>
</dbReference>
<dbReference type="KEGG" id="gtt:GUITHDRAFT_102823"/>
<keyword evidence="14" id="KW-0406">Ion transport</keyword>
<dbReference type="InterPro" id="IPR036412">
    <property type="entry name" value="HAD-like_sf"/>
</dbReference>
<keyword evidence="4 16" id="KW-0812">Transmembrane</keyword>
<dbReference type="SUPFAM" id="SSF56784">
    <property type="entry name" value="HAD-like"/>
    <property type="match status" value="1"/>
</dbReference>
<dbReference type="GeneID" id="17308244"/>
<feature type="transmembrane region" description="Helical" evidence="16">
    <location>
        <begin position="294"/>
        <end position="315"/>
    </location>
</feature>
<dbReference type="InterPro" id="IPR006121">
    <property type="entry name" value="HMA_dom"/>
</dbReference>
<dbReference type="GO" id="GO:0016887">
    <property type="term" value="F:ATP hydrolysis activity"/>
    <property type="evidence" value="ECO:0007669"/>
    <property type="project" value="InterPro"/>
</dbReference>
<feature type="transmembrane region" description="Helical" evidence="16">
    <location>
        <begin position="365"/>
        <end position="383"/>
    </location>
</feature>
<reference evidence="18 20" key="1">
    <citation type="journal article" date="2012" name="Nature">
        <title>Algal genomes reveal evolutionary mosaicism and the fate of nucleomorphs.</title>
        <authorList>
            <consortium name="DOE Joint Genome Institute"/>
            <person name="Curtis B.A."/>
            <person name="Tanifuji G."/>
            <person name="Burki F."/>
            <person name="Gruber A."/>
            <person name="Irimia M."/>
            <person name="Maruyama S."/>
            <person name="Arias M.C."/>
            <person name="Ball S.G."/>
            <person name="Gile G.H."/>
            <person name="Hirakawa Y."/>
            <person name="Hopkins J.F."/>
            <person name="Kuo A."/>
            <person name="Rensing S.A."/>
            <person name="Schmutz J."/>
            <person name="Symeonidi A."/>
            <person name="Elias M."/>
            <person name="Eveleigh R.J."/>
            <person name="Herman E.K."/>
            <person name="Klute M.J."/>
            <person name="Nakayama T."/>
            <person name="Obornik M."/>
            <person name="Reyes-Prieto A."/>
            <person name="Armbrust E.V."/>
            <person name="Aves S.J."/>
            <person name="Beiko R.G."/>
            <person name="Coutinho P."/>
            <person name="Dacks J.B."/>
            <person name="Durnford D.G."/>
            <person name="Fast N.M."/>
            <person name="Green B.R."/>
            <person name="Grisdale C.J."/>
            <person name="Hempel F."/>
            <person name="Henrissat B."/>
            <person name="Hoppner M.P."/>
            <person name="Ishida K."/>
            <person name="Kim E."/>
            <person name="Koreny L."/>
            <person name="Kroth P.G."/>
            <person name="Liu Y."/>
            <person name="Malik S.B."/>
            <person name="Maier U.G."/>
            <person name="McRose D."/>
            <person name="Mock T."/>
            <person name="Neilson J.A."/>
            <person name="Onodera N.T."/>
            <person name="Poole A.M."/>
            <person name="Pritham E.J."/>
            <person name="Richards T.A."/>
            <person name="Rocap G."/>
            <person name="Roy S.W."/>
            <person name="Sarai C."/>
            <person name="Schaack S."/>
            <person name="Shirato S."/>
            <person name="Slamovits C.H."/>
            <person name="Spencer D.F."/>
            <person name="Suzuki S."/>
            <person name="Worden A.Z."/>
            <person name="Zauner S."/>
            <person name="Barry K."/>
            <person name="Bell C."/>
            <person name="Bharti A.K."/>
            <person name="Crow J.A."/>
            <person name="Grimwood J."/>
            <person name="Kramer R."/>
            <person name="Lindquist E."/>
            <person name="Lucas S."/>
            <person name="Salamov A."/>
            <person name="McFadden G.I."/>
            <person name="Lane C.E."/>
            <person name="Keeling P.J."/>
            <person name="Gray M.W."/>
            <person name="Grigoriev I.V."/>
            <person name="Archibald J.M."/>
        </authorList>
    </citation>
    <scope>NUCLEOTIDE SEQUENCE</scope>
    <source>
        <strain evidence="18 20">CCMP2712</strain>
    </source>
</reference>
<dbReference type="InterPro" id="IPR044492">
    <property type="entry name" value="P_typ_ATPase_HD_dom"/>
</dbReference>
<gene>
    <name evidence="18" type="ORF">GUITHDRAFT_102823</name>
</gene>
<dbReference type="Gene3D" id="3.30.70.100">
    <property type="match status" value="3"/>
</dbReference>
<evidence type="ECO:0000256" key="13">
    <source>
        <dbReference type="ARBA" id="ARBA00023008"/>
    </source>
</evidence>
<evidence type="ECO:0000256" key="7">
    <source>
        <dbReference type="ARBA" id="ARBA00022741"/>
    </source>
</evidence>
<evidence type="ECO:0000256" key="10">
    <source>
        <dbReference type="ARBA" id="ARBA00022842"/>
    </source>
</evidence>
<dbReference type="SFLD" id="SFLDG00002">
    <property type="entry name" value="C1.7:_P-type_atpase_like"/>
    <property type="match status" value="1"/>
</dbReference>
<keyword evidence="7 16" id="KW-0547">Nucleotide-binding</keyword>
<dbReference type="InterPro" id="IPR008250">
    <property type="entry name" value="ATPase_P-typ_transduc_dom_A_sf"/>
</dbReference>
<dbReference type="Gene3D" id="3.40.50.1000">
    <property type="entry name" value="HAD superfamily/HAD-like"/>
    <property type="match status" value="1"/>
</dbReference>
<dbReference type="SFLD" id="SFLDS00003">
    <property type="entry name" value="Haloacid_Dehalogenase"/>
    <property type="match status" value="1"/>
</dbReference>
<dbReference type="GO" id="GO:0012505">
    <property type="term" value="C:endomembrane system"/>
    <property type="evidence" value="ECO:0007669"/>
    <property type="project" value="UniProtKB-SubCell"/>
</dbReference>
<dbReference type="NCBIfam" id="TIGR01494">
    <property type="entry name" value="ATPase_P-type"/>
    <property type="match status" value="2"/>
</dbReference>
<sequence length="1285" mass="138014">MKNENRAAMNNHSHSILLTPVTLSGSNDMSKVETELKQRLLPSPQDPPDPNAQRRVLSAEAATDLEEGCGTRRIALQITGMTCASCVSKVERTISSLRGVSNVSVNLLTETAGLEISADIAVDDVVRTVENLGYGAKEKVSGSKALYFTLWAAGTSLLHTKETVERSLNQLGLNKYKVVPFESSEPEIQHRLQAMYHNDGGPTFDAMSTVVVQGSFSTADITVRDLLDLLWDKQLKAGSITMPNQVNQNGALLKRRQLQRLLLASCIFTVPCFLIAMVFPMIPSLNVVLSQRIWGAVSLGTILTWILSTPVQFVIAAKMYYKAYRTILTGTPGMEVLIMTGTSASYIYSVIAVIISSGADFELHSFFETGSMLITFVYLGKLLEAIATGRTSMALEKLMNLQPATALIVYNFEMDDDGGGGRPGASSLEREVDVDLLKVGDVVKVLPGGKIPADGTVMRGKGSVNESMITGESLPVDKQPGSKVICGTINLNGFIYMRVEQTGDSTILAQIVNLVQEAQASKTEIQRIADVIAGVFVKVVIVIALLTWMTWVLLVTNGFAQPEYEGNLLHPTVFALIFAMSVLVIACPCALGLATPTAVMVGTGVGAREGILIKGGRALETAHRISAIIFDKTGTVTQGKPQVTGHWCVTAEGSRKEAISTMMWSLLESAEANSEHPLGQAIHQKARTMLESSGREEESLMGQVGGPEDGGATDFETVAGRGLKCKVRDIDVCIGNAAFMHDVGAVWAKDVEGGRAGDRANEIIAEWESQASTSLHGCTVVLVSIQGMIIGCLALSDPIKPEAKDVVNWLTQKKMEVWLVTGDNSHAAMHAARSIGISNVQAETFPADKVARVKALQAEGHVVAMVGDGINDSPALAQADLGIAIGSGTDIAIEAADIVLMHASLQDVAVAVHLSMATYRRIIINFIWAFFFNIIGIPLAAGLFHPLGARSQATGAPVLHSQGIQAANTSSMVVGCSCGNTGCRCPPIRYLYQPSSGGYVPEEHRCADFGCESCSKCNEIIEKSKEVRSVHVKSAGDGHALLLKVQGMSCGKCSSRVNKCLSKQEGVTRVEVDLERGEARVWGDVVSADAVPCDLRVEGMTCSKCENRVKKMIQKITKEAVIKVNLSNGLVQVHKGAKFIDQVVSELSSNGYMAHKLPGKTSDVDLCASLVELGYNATTMEGSGHGGAAQDGRKVVYVFGEAELRAGSEIKALLLQALGAAYDDRDLTFIPIAVRDEQRGAQEEELADRQLKLVYMAWMKVNPDGDDERRVLERLVTRGWQAFVV</sequence>
<dbReference type="eggNOG" id="KOG0207">
    <property type="taxonomic scope" value="Eukaryota"/>
</dbReference>
<dbReference type="InterPro" id="IPR001757">
    <property type="entry name" value="P_typ_ATPase"/>
</dbReference>
<feature type="domain" description="HMA" evidence="17">
    <location>
        <begin position="72"/>
        <end position="137"/>
    </location>
</feature>
<comment type="subcellular location">
    <subcellularLocation>
        <location evidence="1">Endomembrane system</location>
        <topology evidence="1">Multi-pass membrane protein</topology>
    </subcellularLocation>
    <subcellularLocation>
        <location evidence="16">Membrane</location>
    </subcellularLocation>
</comment>
<dbReference type="Proteomes" id="UP000011087">
    <property type="component" value="Unassembled WGS sequence"/>
</dbReference>
<evidence type="ECO:0000256" key="16">
    <source>
        <dbReference type="RuleBase" id="RU362081"/>
    </source>
</evidence>
<keyword evidence="11" id="KW-1278">Translocase</keyword>
<dbReference type="HOGENOM" id="CLU_001771_0_3_1"/>
<keyword evidence="5 16" id="KW-0479">Metal-binding</keyword>
<comment type="similarity">
    <text evidence="2 16">Belongs to the cation transport ATPase (P-type) (TC 3.A.3) family. Type IB subfamily.</text>
</comment>
<dbReference type="PRINTS" id="PR00942">
    <property type="entry name" value="CUATPASEI"/>
</dbReference>
<feature type="transmembrane region" description="Helical" evidence="16">
    <location>
        <begin position="261"/>
        <end position="282"/>
    </location>
</feature>
<evidence type="ECO:0000256" key="2">
    <source>
        <dbReference type="ARBA" id="ARBA00006024"/>
    </source>
</evidence>